<evidence type="ECO:0000313" key="9">
    <source>
        <dbReference type="EMBL" id="KAK0496973.1"/>
    </source>
</evidence>
<dbReference type="GO" id="GO:0031293">
    <property type="term" value="P:membrane protein intracellular domain proteolysis"/>
    <property type="evidence" value="ECO:0007669"/>
    <property type="project" value="TreeGrafter"/>
</dbReference>
<dbReference type="GO" id="GO:0005737">
    <property type="term" value="C:cytoplasm"/>
    <property type="evidence" value="ECO:0007669"/>
    <property type="project" value="TreeGrafter"/>
</dbReference>
<comment type="subcellular location">
    <subcellularLocation>
        <location evidence="1">Endomembrane system</location>
        <topology evidence="1">Multi-pass membrane protein</topology>
    </subcellularLocation>
</comment>
<evidence type="ECO:0000256" key="2">
    <source>
        <dbReference type="ARBA" id="ARBA00022692"/>
    </source>
</evidence>
<keyword evidence="4 6" id="KW-0472">Membrane</keyword>
<evidence type="ECO:0000256" key="6">
    <source>
        <dbReference type="SAM" id="Phobius"/>
    </source>
</evidence>
<protein>
    <recommendedName>
        <fullName evidence="5">Endopeptidase S2P</fullName>
    </recommendedName>
</protein>
<dbReference type="InterPro" id="IPR008915">
    <property type="entry name" value="Peptidase_M50"/>
</dbReference>
<dbReference type="GO" id="GO:0012505">
    <property type="term" value="C:endomembrane system"/>
    <property type="evidence" value="ECO:0007669"/>
    <property type="project" value="UniProtKB-SubCell"/>
</dbReference>
<accession>A0AA39Q8N4</accession>
<evidence type="ECO:0000259" key="8">
    <source>
        <dbReference type="Pfam" id="PF02163"/>
    </source>
</evidence>
<evidence type="ECO:0000256" key="3">
    <source>
        <dbReference type="ARBA" id="ARBA00022989"/>
    </source>
</evidence>
<evidence type="ECO:0000256" key="1">
    <source>
        <dbReference type="ARBA" id="ARBA00004127"/>
    </source>
</evidence>
<feature type="transmembrane region" description="Helical" evidence="6">
    <location>
        <begin position="89"/>
        <end position="113"/>
    </location>
</feature>
<dbReference type="PANTHER" id="PTHR13325:SF3">
    <property type="entry name" value="MEMBRANE-BOUND TRANSCRIPTION FACTOR SITE-2 PROTEASE"/>
    <property type="match status" value="1"/>
</dbReference>
<keyword evidence="10" id="KW-1185">Reference proteome</keyword>
<feature type="chain" id="PRO_5041427400" description="Endopeptidase S2P" evidence="7">
    <location>
        <begin position="19"/>
        <end position="525"/>
    </location>
</feature>
<dbReference type="PANTHER" id="PTHR13325">
    <property type="entry name" value="PROTEASE M50 MEMBRANE-BOUND TRANSCRIPTION FACTOR SITE 2 PROTEASE"/>
    <property type="match status" value="1"/>
</dbReference>
<feature type="transmembrane region" description="Helical" evidence="6">
    <location>
        <begin position="229"/>
        <end position="250"/>
    </location>
</feature>
<dbReference type="PRINTS" id="PR01000">
    <property type="entry name" value="SREBPS2PTASE"/>
</dbReference>
<dbReference type="GO" id="GO:0016020">
    <property type="term" value="C:membrane"/>
    <property type="evidence" value="ECO:0007669"/>
    <property type="project" value="InterPro"/>
</dbReference>
<dbReference type="EMBL" id="JAUEPU010000014">
    <property type="protein sequence ID" value="KAK0496973.1"/>
    <property type="molecule type" value="Genomic_DNA"/>
</dbReference>
<evidence type="ECO:0000256" key="4">
    <source>
        <dbReference type="ARBA" id="ARBA00023136"/>
    </source>
</evidence>
<reference evidence="9" key="1">
    <citation type="submission" date="2023-06" db="EMBL/GenBank/DDBJ databases">
        <authorList>
            <consortium name="Lawrence Berkeley National Laboratory"/>
            <person name="Ahrendt S."/>
            <person name="Sahu N."/>
            <person name="Indic B."/>
            <person name="Wong-Bajracharya J."/>
            <person name="Merenyi Z."/>
            <person name="Ke H.-M."/>
            <person name="Monk M."/>
            <person name="Kocsube S."/>
            <person name="Drula E."/>
            <person name="Lipzen A."/>
            <person name="Balint B."/>
            <person name="Henrissat B."/>
            <person name="Andreopoulos B."/>
            <person name="Martin F.M."/>
            <person name="Harder C.B."/>
            <person name="Rigling D."/>
            <person name="Ford K.L."/>
            <person name="Foster G.D."/>
            <person name="Pangilinan J."/>
            <person name="Papanicolaou A."/>
            <person name="Barry K."/>
            <person name="LaButti K."/>
            <person name="Viragh M."/>
            <person name="Koriabine M."/>
            <person name="Yan M."/>
            <person name="Riley R."/>
            <person name="Champramary S."/>
            <person name="Plett K.L."/>
            <person name="Tsai I.J."/>
            <person name="Slot J."/>
            <person name="Sipos G."/>
            <person name="Plett J."/>
            <person name="Nagy L.G."/>
            <person name="Grigoriev I.V."/>
        </authorList>
    </citation>
    <scope>NUCLEOTIDE SEQUENCE</scope>
    <source>
        <strain evidence="9">HWK02</strain>
    </source>
</reference>
<feature type="signal peptide" evidence="7">
    <location>
        <begin position="1"/>
        <end position="18"/>
    </location>
</feature>
<dbReference type="GO" id="GO:1905897">
    <property type="term" value="P:regulation of response to endoplasmic reticulum stress"/>
    <property type="evidence" value="ECO:0007669"/>
    <property type="project" value="TreeGrafter"/>
</dbReference>
<keyword evidence="3 6" id="KW-1133">Transmembrane helix</keyword>
<organism evidence="9 10">
    <name type="scientific">Armillaria luteobubalina</name>
    <dbReference type="NCBI Taxonomy" id="153913"/>
    <lineage>
        <taxon>Eukaryota</taxon>
        <taxon>Fungi</taxon>
        <taxon>Dikarya</taxon>
        <taxon>Basidiomycota</taxon>
        <taxon>Agaricomycotina</taxon>
        <taxon>Agaricomycetes</taxon>
        <taxon>Agaricomycetidae</taxon>
        <taxon>Agaricales</taxon>
        <taxon>Marasmiineae</taxon>
        <taxon>Physalacriaceae</taxon>
        <taxon>Armillaria</taxon>
    </lineage>
</organism>
<keyword evidence="7" id="KW-0732">Signal</keyword>
<dbReference type="InterPro" id="IPR001193">
    <property type="entry name" value="MBTPS2"/>
</dbReference>
<feature type="transmembrane region" description="Helical" evidence="6">
    <location>
        <begin position="195"/>
        <end position="217"/>
    </location>
</feature>
<evidence type="ECO:0000313" key="10">
    <source>
        <dbReference type="Proteomes" id="UP001175228"/>
    </source>
</evidence>
<name>A0AA39Q8N4_9AGAR</name>
<evidence type="ECO:0000256" key="5">
    <source>
        <dbReference type="ARBA" id="ARBA00032658"/>
    </source>
</evidence>
<evidence type="ECO:0000256" key="7">
    <source>
        <dbReference type="SAM" id="SignalP"/>
    </source>
</evidence>
<dbReference type="Pfam" id="PF02163">
    <property type="entry name" value="Peptidase_M50"/>
    <property type="match status" value="1"/>
</dbReference>
<keyword evidence="2 6" id="KW-0812">Transmembrane</keyword>
<dbReference type="AlphaFoldDB" id="A0AA39Q8N4"/>
<gene>
    <name evidence="9" type="ORF">EDD18DRAFT_1073531</name>
</gene>
<feature type="transmembrane region" description="Helical" evidence="6">
    <location>
        <begin position="151"/>
        <end position="175"/>
    </location>
</feature>
<proteinExistence type="predicted"/>
<dbReference type="GO" id="GO:0004222">
    <property type="term" value="F:metalloendopeptidase activity"/>
    <property type="evidence" value="ECO:0007669"/>
    <property type="project" value="InterPro"/>
</dbReference>
<sequence>MLALLFILFSLFWTAIHAIVHLLNSAKGALLPTELRSSRPSRKLRGDTHVTARYFHLKIESSAWNRYHDSFAGKLGSRQYQRSGKTLGYFYDAGVAFGVLGMLCAIGLLLWTCANLFTETFHRDSVVEVHRIVKREIHQASRADVGRSGSFVHAIIPGVTVPFSHITSIFLAIFLSQVVHEVGHAVSGALESVPINSVGAALTLVLPSAFVTFPGSYLEALKPVSRARIIAAGPWHNAVFWVVLVFLGWLRLSYYGLTLFAYGDISGLGRVVLDVESGTALNEYLPKRSIVTQLDDIPLNGTGDAWGNYLAATHLSPSEGWCVEKDVFFEGVAVSLLSCFTTHSDTGCLDAVPLLTKPKENVRCDSMSGCEGNTICVRPAESAQLLRISVQITGQDDDEIILWRGPKSEVLQQVQLGTLRPRLSLFPLLLPSILFVLEGYLKMATLSLYLFNLLPLPYLDGSRFLDAVLGMASDTQIPDIYDLEMGINISRHVGSGWVVRMEKILRVGTTVVFTMCVLMAGWNSV</sequence>
<feature type="domain" description="Peptidase M50" evidence="8">
    <location>
        <begin position="170"/>
        <end position="250"/>
    </location>
</feature>
<comment type="caution">
    <text evidence="9">The sequence shown here is derived from an EMBL/GenBank/DDBJ whole genome shotgun (WGS) entry which is preliminary data.</text>
</comment>
<dbReference type="Proteomes" id="UP001175228">
    <property type="component" value="Unassembled WGS sequence"/>
</dbReference>